<evidence type="ECO:0000256" key="1">
    <source>
        <dbReference type="ARBA" id="ARBA00004123"/>
    </source>
</evidence>
<feature type="region of interest" description="Disordered" evidence="5">
    <location>
        <begin position="190"/>
        <end position="211"/>
    </location>
</feature>
<dbReference type="CDD" id="cd11387">
    <property type="entry name" value="bHLHzip_USF_MITF"/>
    <property type="match status" value="1"/>
</dbReference>
<dbReference type="GO" id="GO:0000978">
    <property type="term" value="F:RNA polymerase II cis-regulatory region sequence-specific DNA binding"/>
    <property type="evidence" value="ECO:0007669"/>
    <property type="project" value="TreeGrafter"/>
</dbReference>
<dbReference type="AlphaFoldDB" id="A0AAN6XNY8"/>
<evidence type="ECO:0000256" key="4">
    <source>
        <dbReference type="ARBA" id="ARBA00023242"/>
    </source>
</evidence>
<evidence type="ECO:0000256" key="5">
    <source>
        <dbReference type="SAM" id="MobiDB-lite"/>
    </source>
</evidence>
<dbReference type="InterPro" id="IPR011598">
    <property type="entry name" value="bHLH_dom"/>
</dbReference>
<evidence type="ECO:0000313" key="8">
    <source>
        <dbReference type="Proteomes" id="UP001303160"/>
    </source>
</evidence>
<dbReference type="EMBL" id="MU863909">
    <property type="protein sequence ID" value="KAK4201237.1"/>
    <property type="molecule type" value="Genomic_DNA"/>
</dbReference>
<sequence length="504" mass="53993">MSHNHGFQMNGHGGNGGIDPNDLSNFGSSYQNNNFAGGHANANHVSNGFLGDDELLDSLTSPAPTDHQSGLHGSGQDFGGMENVGGMAFSHGIYGSSHHGLPIDNYSSTPDGDPMQSPYIHQFGQYRPMQHQQYMAVHSPLPYTQELNEPTDNTVLKSRPRIAHKPSVTRSPLTPTAAAMGLSIGSDSTSAFGPQAIRNPGVHHEKSRSGQWMGTPNSISSFPGSQSGFSSPIATGMHPQIDTLMMKHGTSMPAKIGAPASTAEAKKKKRRESHNLVERRRRDNINERIQDLSKLVPNHRLEDEKVRKAIQNGGTPMSPDSGTPGQATSSLAGGGRAAVRSTAGSITTGLPLEEKDKGPNKGDILNGSVGWMRDLMWLVGVKINQVEELSNALMAAGIKLPFEITEDEQRMQSEILDMASKVGAMSYSRTDGSSLRVPDFTDYAGKKLNSGNSATSGGYMPVSPNNGIGGHDMLDADDFLDYDDDDNDNGAFKEEAEFGRMDMS</sequence>
<dbReference type="PANTHER" id="PTHR46117:SF3">
    <property type="entry name" value="FI24210P1"/>
    <property type="match status" value="1"/>
</dbReference>
<keyword evidence="4" id="KW-0539">Nucleus</keyword>
<reference evidence="7" key="2">
    <citation type="submission" date="2023-05" db="EMBL/GenBank/DDBJ databases">
        <authorList>
            <consortium name="Lawrence Berkeley National Laboratory"/>
            <person name="Steindorff A."/>
            <person name="Hensen N."/>
            <person name="Bonometti L."/>
            <person name="Westerberg I."/>
            <person name="Brannstrom I.O."/>
            <person name="Guillou S."/>
            <person name="Cros-Aarteil S."/>
            <person name="Calhoun S."/>
            <person name="Haridas S."/>
            <person name="Kuo A."/>
            <person name="Mondo S."/>
            <person name="Pangilinan J."/>
            <person name="Riley R."/>
            <person name="Labutti K."/>
            <person name="Andreopoulos B."/>
            <person name="Lipzen A."/>
            <person name="Chen C."/>
            <person name="Yanf M."/>
            <person name="Daum C."/>
            <person name="Ng V."/>
            <person name="Clum A."/>
            <person name="Ohm R."/>
            <person name="Martin F."/>
            <person name="Silar P."/>
            <person name="Natvig D."/>
            <person name="Lalanne C."/>
            <person name="Gautier V."/>
            <person name="Ament-Velasquez S.L."/>
            <person name="Kruys A."/>
            <person name="Hutchinson M.I."/>
            <person name="Powell A.J."/>
            <person name="Barry K."/>
            <person name="Miller A.N."/>
            <person name="Grigoriev I.V."/>
            <person name="Debuchy R."/>
            <person name="Gladieux P."/>
            <person name="Thoren M.H."/>
            <person name="Johannesson H."/>
        </authorList>
    </citation>
    <scope>NUCLEOTIDE SEQUENCE</scope>
    <source>
        <strain evidence="7">CBS 315.58</strain>
    </source>
</reference>
<feature type="region of interest" description="Disordered" evidence="5">
    <location>
        <begin position="311"/>
        <end position="362"/>
    </location>
</feature>
<dbReference type="GO" id="GO:0000981">
    <property type="term" value="F:DNA-binding transcription factor activity, RNA polymerase II-specific"/>
    <property type="evidence" value="ECO:0007669"/>
    <property type="project" value="TreeGrafter"/>
</dbReference>
<name>A0AAN6XNY8_9PEZI</name>
<dbReference type="GO" id="GO:0005634">
    <property type="term" value="C:nucleus"/>
    <property type="evidence" value="ECO:0007669"/>
    <property type="project" value="UniProtKB-SubCell"/>
</dbReference>
<evidence type="ECO:0000256" key="3">
    <source>
        <dbReference type="ARBA" id="ARBA00023163"/>
    </source>
</evidence>
<protein>
    <recommendedName>
        <fullName evidence="6">BHLH domain-containing protein</fullName>
    </recommendedName>
</protein>
<dbReference type="SMART" id="SM00353">
    <property type="entry name" value="HLH"/>
    <property type="match status" value="1"/>
</dbReference>
<evidence type="ECO:0000256" key="2">
    <source>
        <dbReference type="ARBA" id="ARBA00023015"/>
    </source>
</evidence>
<dbReference type="SUPFAM" id="SSF47459">
    <property type="entry name" value="HLH, helix-loop-helix DNA-binding domain"/>
    <property type="match status" value="1"/>
</dbReference>
<keyword evidence="8" id="KW-1185">Reference proteome</keyword>
<gene>
    <name evidence="7" type="ORF">QBC40DRAFT_61470</name>
</gene>
<feature type="domain" description="BHLH" evidence="6">
    <location>
        <begin position="269"/>
        <end position="375"/>
    </location>
</feature>
<dbReference type="PROSITE" id="PS50888">
    <property type="entry name" value="BHLH"/>
    <property type="match status" value="1"/>
</dbReference>
<feature type="compositionally biased region" description="Low complexity" evidence="5">
    <location>
        <begin position="1"/>
        <end position="10"/>
    </location>
</feature>
<proteinExistence type="predicted"/>
<reference evidence="7" key="1">
    <citation type="journal article" date="2023" name="Mol. Phylogenet. Evol.">
        <title>Genome-scale phylogeny and comparative genomics of the fungal order Sordariales.</title>
        <authorList>
            <person name="Hensen N."/>
            <person name="Bonometti L."/>
            <person name="Westerberg I."/>
            <person name="Brannstrom I.O."/>
            <person name="Guillou S."/>
            <person name="Cros-Aarteil S."/>
            <person name="Calhoun S."/>
            <person name="Haridas S."/>
            <person name="Kuo A."/>
            <person name="Mondo S."/>
            <person name="Pangilinan J."/>
            <person name="Riley R."/>
            <person name="LaButti K."/>
            <person name="Andreopoulos B."/>
            <person name="Lipzen A."/>
            <person name="Chen C."/>
            <person name="Yan M."/>
            <person name="Daum C."/>
            <person name="Ng V."/>
            <person name="Clum A."/>
            <person name="Steindorff A."/>
            <person name="Ohm R.A."/>
            <person name="Martin F."/>
            <person name="Silar P."/>
            <person name="Natvig D.O."/>
            <person name="Lalanne C."/>
            <person name="Gautier V."/>
            <person name="Ament-Velasquez S.L."/>
            <person name="Kruys A."/>
            <person name="Hutchinson M.I."/>
            <person name="Powell A.J."/>
            <person name="Barry K."/>
            <person name="Miller A.N."/>
            <person name="Grigoriev I.V."/>
            <person name="Debuchy R."/>
            <person name="Gladieux P."/>
            <person name="Hiltunen Thoren M."/>
            <person name="Johannesson H."/>
        </authorList>
    </citation>
    <scope>NUCLEOTIDE SEQUENCE</scope>
    <source>
        <strain evidence="7">CBS 315.58</strain>
    </source>
</reference>
<dbReference type="InterPro" id="IPR051732">
    <property type="entry name" value="USF"/>
</dbReference>
<dbReference type="Gene3D" id="4.10.280.10">
    <property type="entry name" value="Helix-loop-helix DNA-binding domain"/>
    <property type="match status" value="1"/>
</dbReference>
<dbReference type="InterPro" id="IPR036638">
    <property type="entry name" value="HLH_DNA-bd_sf"/>
</dbReference>
<dbReference type="PANTHER" id="PTHR46117">
    <property type="entry name" value="FI24210P1"/>
    <property type="match status" value="1"/>
</dbReference>
<feature type="region of interest" description="Disordered" evidence="5">
    <location>
        <begin position="485"/>
        <end position="504"/>
    </location>
</feature>
<evidence type="ECO:0000313" key="7">
    <source>
        <dbReference type="EMBL" id="KAK4201237.1"/>
    </source>
</evidence>
<feature type="region of interest" description="Disordered" evidence="5">
    <location>
        <begin position="253"/>
        <end position="282"/>
    </location>
</feature>
<comment type="subcellular location">
    <subcellularLocation>
        <location evidence="1">Nucleus</location>
    </subcellularLocation>
</comment>
<keyword evidence="3" id="KW-0804">Transcription</keyword>
<keyword evidence="2" id="KW-0805">Transcription regulation</keyword>
<feature type="compositionally biased region" description="Basic and acidic residues" evidence="5">
    <location>
        <begin position="273"/>
        <end position="282"/>
    </location>
</feature>
<dbReference type="GO" id="GO:0046983">
    <property type="term" value="F:protein dimerization activity"/>
    <property type="evidence" value="ECO:0007669"/>
    <property type="project" value="InterPro"/>
</dbReference>
<dbReference type="Pfam" id="PF00010">
    <property type="entry name" value="HLH"/>
    <property type="match status" value="1"/>
</dbReference>
<feature type="compositionally biased region" description="Basic and acidic residues" evidence="5">
    <location>
        <begin position="491"/>
        <end position="504"/>
    </location>
</feature>
<feature type="compositionally biased region" description="Polar residues" evidence="5">
    <location>
        <begin position="312"/>
        <end position="331"/>
    </location>
</feature>
<comment type="caution">
    <text evidence="7">The sequence shown here is derived from an EMBL/GenBank/DDBJ whole genome shotgun (WGS) entry which is preliminary data.</text>
</comment>
<evidence type="ECO:0000259" key="6">
    <source>
        <dbReference type="PROSITE" id="PS50888"/>
    </source>
</evidence>
<accession>A0AAN6XNY8</accession>
<dbReference type="Proteomes" id="UP001303160">
    <property type="component" value="Unassembled WGS sequence"/>
</dbReference>
<organism evidence="7 8">
    <name type="scientific">Triangularia verruculosa</name>
    <dbReference type="NCBI Taxonomy" id="2587418"/>
    <lineage>
        <taxon>Eukaryota</taxon>
        <taxon>Fungi</taxon>
        <taxon>Dikarya</taxon>
        <taxon>Ascomycota</taxon>
        <taxon>Pezizomycotina</taxon>
        <taxon>Sordariomycetes</taxon>
        <taxon>Sordariomycetidae</taxon>
        <taxon>Sordariales</taxon>
        <taxon>Podosporaceae</taxon>
        <taxon>Triangularia</taxon>
    </lineage>
</organism>
<feature type="region of interest" description="Disordered" evidence="5">
    <location>
        <begin position="1"/>
        <end position="25"/>
    </location>
</feature>